<evidence type="ECO:0000313" key="13">
    <source>
        <dbReference type="EMBL" id="GAA0340155.1"/>
    </source>
</evidence>
<keyword evidence="6 9" id="KW-0227">DNA damage</keyword>
<evidence type="ECO:0000256" key="10">
    <source>
        <dbReference type="PROSITE-ProRule" id="PRU10072"/>
    </source>
</evidence>
<dbReference type="NCBIfam" id="NF003592">
    <property type="entry name" value="PRK05254.1-5"/>
    <property type="match status" value="1"/>
</dbReference>
<dbReference type="PANTHER" id="PTHR11264:SF0">
    <property type="entry name" value="URACIL-DNA GLYCOSYLASE"/>
    <property type="match status" value="1"/>
</dbReference>
<feature type="domain" description="Uracil-DNA glycosylase-like" evidence="12">
    <location>
        <begin position="50"/>
        <end position="210"/>
    </location>
</feature>
<dbReference type="NCBIfam" id="TIGR00628">
    <property type="entry name" value="ung"/>
    <property type="match status" value="1"/>
</dbReference>
<dbReference type="NCBIfam" id="NF003588">
    <property type="entry name" value="PRK05254.1-1"/>
    <property type="match status" value="1"/>
</dbReference>
<evidence type="ECO:0000259" key="12">
    <source>
        <dbReference type="SMART" id="SM00986"/>
    </source>
</evidence>
<dbReference type="PROSITE" id="PS00130">
    <property type="entry name" value="U_DNA_GLYCOSYLASE"/>
    <property type="match status" value="1"/>
</dbReference>
<organism evidence="13 14">
    <name type="scientific">Bacillus carboniphilus</name>
    <dbReference type="NCBI Taxonomy" id="86663"/>
    <lineage>
        <taxon>Bacteria</taxon>
        <taxon>Bacillati</taxon>
        <taxon>Bacillota</taxon>
        <taxon>Bacilli</taxon>
        <taxon>Bacillales</taxon>
        <taxon>Bacillaceae</taxon>
        <taxon>Bacillus</taxon>
    </lineage>
</organism>
<dbReference type="EMBL" id="BAAADJ010000058">
    <property type="protein sequence ID" value="GAA0340155.1"/>
    <property type="molecule type" value="Genomic_DNA"/>
</dbReference>
<keyword evidence="7 9" id="KW-0378">Hydrolase</keyword>
<dbReference type="SUPFAM" id="SSF52141">
    <property type="entry name" value="Uracil-DNA glycosylase-like"/>
    <property type="match status" value="1"/>
</dbReference>
<dbReference type="RefSeq" id="WP_343801405.1">
    <property type="nucleotide sequence ID" value="NZ_BAAADJ010000058.1"/>
</dbReference>
<evidence type="ECO:0000256" key="1">
    <source>
        <dbReference type="ARBA" id="ARBA00001400"/>
    </source>
</evidence>
<dbReference type="InterPro" id="IPR005122">
    <property type="entry name" value="Uracil-DNA_glycosylase-like"/>
</dbReference>
<evidence type="ECO:0000256" key="4">
    <source>
        <dbReference type="ARBA" id="ARBA00012030"/>
    </source>
</evidence>
<keyword evidence="9" id="KW-0963">Cytoplasm</keyword>
<dbReference type="Gene3D" id="3.40.470.10">
    <property type="entry name" value="Uracil-DNA glycosylase-like domain"/>
    <property type="match status" value="1"/>
</dbReference>
<evidence type="ECO:0000256" key="7">
    <source>
        <dbReference type="ARBA" id="ARBA00022801"/>
    </source>
</evidence>
<dbReference type="SMART" id="SM00987">
    <property type="entry name" value="UreE_C"/>
    <property type="match status" value="1"/>
</dbReference>
<evidence type="ECO:0000256" key="6">
    <source>
        <dbReference type="ARBA" id="ARBA00022763"/>
    </source>
</evidence>
<comment type="similarity">
    <text evidence="3 9 11">Belongs to the uracil-DNA glycosylase (UDG) superfamily. UNG family.</text>
</comment>
<keyword evidence="14" id="KW-1185">Reference proteome</keyword>
<gene>
    <name evidence="9" type="primary">ung</name>
    <name evidence="13" type="ORF">GCM10008967_33150</name>
</gene>
<sequence>MKPQLGEKWTELLKEEWEKPYFKELIAFLDEEYKTETIYPKKEDVFRALQLTDYNDVKIVILGQDPYHGPNQAHGLSFSVNIGEKIPPSLRNIYKELQTDLGLKSPSHGCLVKWAKEGVLLLNTVLTVRDGCAHSHKGKGWEVFTDQIIQLLNKREKPVIFILWGKPAQAKRVQIDESRHVCLMSPHPSPLSASKGFVGSSPFSKANHILKKWNVTEVDWHIPDK</sequence>
<keyword evidence="8 9" id="KW-0234">DNA repair</keyword>
<proteinExistence type="inferred from homology"/>
<comment type="subcellular location">
    <subcellularLocation>
        <location evidence="9">Cytoplasm</location>
    </subcellularLocation>
</comment>
<dbReference type="InterPro" id="IPR036895">
    <property type="entry name" value="Uracil-DNA_glycosylase-like_sf"/>
</dbReference>
<dbReference type="Proteomes" id="UP001500782">
    <property type="component" value="Unassembled WGS sequence"/>
</dbReference>
<evidence type="ECO:0000256" key="2">
    <source>
        <dbReference type="ARBA" id="ARBA00002631"/>
    </source>
</evidence>
<evidence type="ECO:0000256" key="5">
    <source>
        <dbReference type="ARBA" id="ARBA00018429"/>
    </source>
</evidence>
<comment type="function">
    <text evidence="2 9 11">Excises uracil residues from the DNA which can arise as a result of misincorporation of dUMP residues by DNA polymerase or due to deamination of cytosine.</text>
</comment>
<evidence type="ECO:0000313" key="14">
    <source>
        <dbReference type="Proteomes" id="UP001500782"/>
    </source>
</evidence>
<dbReference type="HAMAP" id="MF_00148">
    <property type="entry name" value="UDG"/>
    <property type="match status" value="1"/>
</dbReference>
<comment type="caution">
    <text evidence="13">The sequence shown here is derived from an EMBL/GenBank/DDBJ whole genome shotgun (WGS) entry which is preliminary data.</text>
</comment>
<evidence type="ECO:0000256" key="3">
    <source>
        <dbReference type="ARBA" id="ARBA00008184"/>
    </source>
</evidence>
<reference evidence="14" key="1">
    <citation type="journal article" date="2019" name="Int. J. Syst. Evol. Microbiol.">
        <title>The Global Catalogue of Microorganisms (GCM) 10K type strain sequencing project: providing services to taxonomists for standard genome sequencing and annotation.</title>
        <authorList>
            <consortium name="The Broad Institute Genomics Platform"/>
            <consortium name="The Broad Institute Genome Sequencing Center for Infectious Disease"/>
            <person name="Wu L."/>
            <person name="Ma J."/>
        </authorList>
    </citation>
    <scope>NUCLEOTIDE SEQUENCE [LARGE SCALE GENOMIC DNA]</scope>
    <source>
        <strain evidence="14">JCM 9731</strain>
    </source>
</reference>
<dbReference type="PANTHER" id="PTHR11264">
    <property type="entry name" value="URACIL-DNA GLYCOSYLASE"/>
    <property type="match status" value="1"/>
</dbReference>
<protein>
    <recommendedName>
        <fullName evidence="5 9">Uracil-DNA glycosylase</fullName>
        <shortName evidence="9">UDG</shortName>
        <ecNumber evidence="4 9">3.2.2.27</ecNumber>
    </recommendedName>
</protein>
<dbReference type="SMART" id="SM00986">
    <property type="entry name" value="UDG"/>
    <property type="match status" value="1"/>
</dbReference>
<accession>A0ABP3GC00</accession>
<name>A0ABP3GC00_9BACI</name>
<evidence type="ECO:0000256" key="8">
    <source>
        <dbReference type="ARBA" id="ARBA00023204"/>
    </source>
</evidence>
<dbReference type="EC" id="3.2.2.27" evidence="4 9"/>
<evidence type="ECO:0000256" key="9">
    <source>
        <dbReference type="HAMAP-Rule" id="MF_00148"/>
    </source>
</evidence>
<dbReference type="Pfam" id="PF03167">
    <property type="entry name" value="UDG"/>
    <property type="match status" value="1"/>
</dbReference>
<dbReference type="NCBIfam" id="NF003589">
    <property type="entry name" value="PRK05254.1-2"/>
    <property type="match status" value="1"/>
</dbReference>
<evidence type="ECO:0000256" key="11">
    <source>
        <dbReference type="RuleBase" id="RU003780"/>
    </source>
</evidence>
<dbReference type="InterPro" id="IPR018085">
    <property type="entry name" value="Ura-DNA_Glyclase_AS"/>
</dbReference>
<dbReference type="InterPro" id="IPR002043">
    <property type="entry name" value="UDG_fam1"/>
</dbReference>
<dbReference type="NCBIfam" id="NF003591">
    <property type="entry name" value="PRK05254.1-4"/>
    <property type="match status" value="1"/>
</dbReference>
<comment type="catalytic activity">
    <reaction evidence="1 9 11">
        <text>Hydrolyzes single-stranded DNA or mismatched double-stranded DNA and polynucleotides, releasing free uracil.</text>
        <dbReference type="EC" id="3.2.2.27"/>
    </reaction>
</comment>
<dbReference type="CDD" id="cd10027">
    <property type="entry name" value="UDG-F1-like"/>
    <property type="match status" value="1"/>
</dbReference>
<feature type="active site" description="Proton acceptor" evidence="9 10">
    <location>
        <position position="65"/>
    </location>
</feature>